<dbReference type="PROSITE" id="PS51257">
    <property type="entry name" value="PROKAR_LIPOPROTEIN"/>
    <property type="match status" value="1"/>
</dbReference>
<keyword evidence="1" id="KW-0732">Signal</keyword>
<dbReference type="CDD" id="cd14814">
    <property type="entry name" value="Peptidase_M15"/>
    <property type="match status" value="1"/>
</dbReference>
<feature type="chain" id="PRO_5045729091" evidence="1">
    <location>
        <begin position="21"/>
        <end position="224"/>
    </location>
</feature>
<dbReference type="InterPro" id="IPR009045">
    <property type="entry name" value="Zn_M74/Hedgehog-like"/>
</dbReference>
<dbReference type="InterPro" id="IPR052179">
    <property type="entry name" value="DD-CPase-like"/>
</dbReference>
<dbReference type="PANTHER" id="PTHR34385:SF1">
    <property type="entry name" value="PEPTIDOGLYCAN L-ALANYL-D-GLUTAMATE ENDOPEPTIDASE CWLK"/>
    <property type="match status" value="1"/>
</dbReference>
<dbReference type="RefSeq" id="WP_367957656.1">
    <property type="nucleotide sequence ID" value="NZ_JBDPGJ010000015.1"/>
</dbReference>
<evidence type="ECO:0000259" key="2">
    <source>
        <dbReference type="Pfam" id="PF02557"/>
    </source>
</evidence>
<protein>
    <submittedName>
        <fullName evidence="3">M15 family metallopeptidase</fullName>
    </submittedName>
</protein>
<comment type="caution">
    <text evidence="3">The sequence shown here is derived from an EMBL/GenBank/DDBJ whole genome shotgun (WGS) entry which is preliminary data.</text>
</comment>
<dbReference type="EMBL" id="JBDPGJ010000015">
    <property type="protein sequence ID" value="MEX0409789.1"/>
    <property type="molecule type" value="Genomic_DNA"/>
</dbReference>
<evidence type="ECO:0000256" key="1">
    <source>
        <dbReference type="SAM" id="SignalP"/>
    </source>
</evidence>
<feature type="signal peptide" evidence="1">
    <location>
        <begin position="1"/>
        <end position="20"/>
    </location>
</feature>
<dbReference type="SUPFAM" id="SSF55166">
    <property type="entry name" value="Hedgehog/DD-peptidase"/>
    <property type="match status" value="1"/>
</dbReference>
<sequence length="224" mass="24614">MKLKVFLSVVSAVTVSTISAGCSTKQQIPLVAANDNYGIDRQKSPEQITARKIEVVGLHPVAANDNYEPASLKPLVPIAGGKSSTPKITREQAAAQLKERLLEGKNESHIDGLDPKFTLKLASMLASMPIDVRKHVHILSGYRSFEHQEILWKKALKKYGTASAARKWVAAPGKSNHQRGTAVDLDYGGSRKAESWVHGHAGEYGLYFPMKWEPWHIEPVGSRP</sequence>
<proteinExistence type="predicted"/>
<evidence type="ECO:0000313" key="4">
    <source>
        <dbReference type="Proteomes" id="UP001556692"/>
    </source>
</evidence>
<dbReference type="Proteomes" id="UP001556692">
    <property type="component" value="Unassembled WGS sequence"/>
</dbReference>
<dbReference type="Pfam" id="PF02557">
    <property type="entry name" value="VanY"/>
    <property type="match status" value="1"/>
</dbReference>
<dbReference type="Gene3D" id="3.30.1380.10">
    <property type="match status" value="1"/>
</dbReference>
<keyword evidence="4" id="KW-1185">Reference proteome</keyword>
<evidence type="ECO:0000313" key="3">
    <source>
        <dbReference type="EMBL" id="MEX0409789.1"/>
    </source>
</evidence>
<name>A0ABV3SSW4_9HYPH</name>
<gene>
    <name evidence="3" type="ORF">ABGN05_29630</name>
</gene>
<organism evidence="3 4">
    <name type="scientific">Aquibium pacificus</name>
    <dbReference type="NCBI Taxonomy" id="3153579"/>
    <lineage>
        <taxon>Bacteria</taxon>
        <taxon>Pseudomonadati</taxon>
        <taxon>Pseudomonadota</taxon>
        <taxon>Alphaproteobacteria</taxon>
        <taxon>Hyphomicrobiales</taxon>
        <taxon>Phyllobacteriaceae</taxon>
        <taxon>Aquibium</taxon>
    </lineage>
</organism>
<reference evidence="3 4" key="1">
    <citation type="submission" date="2024-05" db="EMBL/GenBank/DDBJ databases">
        <authorList>
            <person name="Jiang F."/>
        </authorList>
    </citation>
    <scope>NUCLEOTIDE SEQUENCE [LARGE SCALE GENOMIC DNA]</scope>
    <source>
        <strain evidence="3 4">LZ166</strain>
    </source>
</reference>
<accession>A0ABV3SSW4</accession>
<dbReference type="PANTHER" id="PTHR34385">
    <property type="entry name" value="D-ALANYL-D-ALANINE CARBOXYPEPTIDASE"/>
    <property type="match status" value="1"/>
</dbReference>
<feature type="domain" description="D-alanyl-D-alanine carboxypeptidase-like core" evidence="2">
    <location>
        <begin position="121"/>
        <end position="220"/>
    </location>
</feature>
<dbReference type="InterPro" id="IPR003709">
    <property type="entry name" value="VanY-like_core_dom"/>
</dbReference>